<dbReference type="GO" id="GO:0009423">
    <property type="term" value="P:chorismate biosynthetic process"/>
    <property type="evidence" value="ECO:0007669"/>
    <property type="project" value="UniProtKB-UniRule"/>
</dbReference>
<name>A0A521FZN4_9BACT</name>
<dbReference type="PANTHER" id="PTHR21089">
    <property type="entry name" value="SHIKIMATE DEHYDROGENASE"/>
    <property type="match status" value="1"/>
</dbReference>
<protein>
    <recommendedName>
        <fullName evidence="2 8">Shikimate dehydrogenase (NADP(+))</fullName>
        <shortName evidence="8">SDH</shortName>
        <ecNumber evidence="2 8">1.1.1.25</ecNumber>
    </recommendedName>
</protein>
<dbReference type="UniPathway" id="UPA00053">
    <property type="reaction ID" value="UER00087"/>
</dbReference>
<keyword evidence="4 8" id="KW-0521">NADP</keyword>
<reference evidence="12" key="1">
    <citation type="submission" date="2017-07" db="EMBL/GenBank/DDBJ databases">
        <title>The cable genome - Insights into the physiology and evolution of filamentous bacteria capable of sulfide oxidation via long distance electron transfer.</title>
        <authorList>
            <person name="Thorup C."/>
            <person name="Bjerg J.T."/>
            <person name="Schreiber L."/>
            <person name="Nielsen L.P."/>
            <person name="Kjeldsen K.U."/>
            <person name="Boesen T."/>
            <person name="Boggild A."/>
            <person name="Meysman F."/>
            <person name="Geelhoed J."/>
            <person name="Schramm A."/>
        </authorList>
    </citation>
    <scope>NUCLEOTIDE SEQUENCE [LARGE SCALE GENOMIC DNA]</scope>
    <source>
        <strain evidence="12">GS</strain>
    </source>
</reference>
<dbReference type="InterPro" id="IPR036291">
    <property type="entry name" value="NAD(P)-bd_dom_sf"/>
</dbReference>
<keyword evidence="6 8" id="KW-0057">Aromatic amino acid biosynthesis</keyword>
<feature type="domain" description="SDH C-terminal" evidence="11">
    <location>
        <begin position="242"/>
        <end position="272"/>
    </location>
</feature>
<dbReference type="Gene3D" id="3.40.50.10860">
    <property type="entry name" value="Leucine Dehydrogenase, chain A, domain 1"/>
    <property type="match status" value="1"/>
</dbReference>
<dbReference type="InterPro" id="IPR013708">
    <property type="entry name" value="Shikimate_DH-bd_N"/>
</dbReference>
<evidence type="ECO:0000259" key="10">
    <source>
        <dbReference type="Pfam" id="PF08501"/>
    </source>
</evidence>
<proteinExistence type="inferred from homology"/>
<feature type="binding site" evidence="8">
    <location>
        <position position="242"/>
    </location>
    <ligand>
        <name>NADP(+)</name>
        <dbReference type="ChEBI" id="CHEBI:58349"/>
    </ligand>
</feature>
<feature type="binding site" evidence="8">
    <location>
        <begin position="21"/>
        <end position="23"/>
    </location>
    <ligand>
        <name>shikimate</name>
        <dbReference type="ChEBI" id="CHEBI:36208"/>
    </ligand>
</feature>
<evidence type="ECO:0000256" key="3">
    <source>
        <dbReference type="ARBA" id="ARBA00022605"/>
    </source>
</evidence>
<comment type="caution">
    <text evidence="8">Lacks conserved residue(s) required for the propagation of feature annotation.</text>
</comment>
<dbReference type="Proteomes" id="UP000316238">
    <property type="component" value="Unassembled WGS sequence"/>
</dbReference>
<keyword evidence="5 8" id="KW-0560">Oxidoreductase</keyword>
<dbReference type="InterPro" id="IPR046346">
    <property type="entry name" value="Aminoacid_DH-like_N_sf"/>
</dbReference>
<evidence type="ECO:0000259" key="9">
    <source>
        <dbReference type="Pfam" id="PF01488"/>
    </source>
</evidence>
<dbReference type="Pfam" id="PF01488">
    <property type="entry name" value="Shikimate_DH"/>
    <property type="match status" value="1"/>
</dbReference>
<evidence type="ECO:0000256" key="1">
    <source>
        <dbReference type="ARBA" id="ARBA00004871"/>
    </source>
</evidence>
<dbReference type="Pfam" id="PF08501">
    <property type="entry name" value="Shikimate_dh_N"/>
    <property type="match status" value="1"/>
</dbReference>
<feature type="binding site" evidence="8">
    <location>
        <position position="221"/>
    </location>
    <ligand>
        <name>shikimate</name>
        <dbReference type="ChEBI" id="CHEBI:36208"/>
    </ligand>
</feature>
<comment type="catalytic activity">
    <reaction evidence="7 8">
        <text>shikimate + NADP(+) = 3-dehydroshikimate + NADPH + H(+)</text>
        <dbReference type="Rhea" id="RHEA:17737"/>
        <dbReference type="ChEBI" id="CHEBI:15378"/>
        <dbReference type="ChEBI" id="CHEBI:16630"/>
        <dbReference type="ChEBI" id="CHEBI:36208"/>
        <dbReference type="ChEBI" id="CHEBI:57783"/>
        <dbReference type="ChEBI" id="CHEBI:58349"/>
        <dbReference type="EC" id="1.1.1.25"/>
    </reaction>
</comment>
<evidence type="ECO:0000313" key="13">
    <source>
        <dbReference type="Proteomes" id="UP000316238"/>
    </source>
</evidence>
<accession>A0A521FZN4</accession>
<evidence type="ECO:0000256" key="4">
    <source>
        <dbReference type="ARBA" id="ARBA00022857"/>
    </source>
</evidence>
<evidence type="ECO:0000259" key="11">
    <source>
        <dbReference type="Pfam" id="PF18317"/>
    </source>
</evidence>
<dbReference type="InterPro" id="IPR022893">
    <property type="entry name" value="Shikimate_DH_fam"/>
</dbReference>
<dbReference type="AlphaFoldDB" id="A0A521FZN4"/>
<dbReference type="GO" id="GO:0008652">
    <property type="term" value="P:amino acid biosynthetic process"/>
    <property type="evidence" value="ECO:0007669"/>
    <property type="project" value="UniProtKB-KW"/>
</dbReference>
<dbReference type="GO" id="GO:0004764">
    <property type="term" value="F:shikimate 3-dehydrogenase (NADP+) activity"/>
    <property type="evidence" value="ECO:0007669"/>
    <property type="project" value="UniProtKB-UniRule"/>
</dbReference>
<feature type="binding site" evidence="8">
    <location>
        <begin position="134"/>
        <end position="138"/>
    </location>
    <ligand>
        <name>NADP(+)</name>
        <dbReference type="ChEBI" id="CHEBI:58349"/>
    </ligand>
</feature>
<dbReference type="InterPro" id="IPR041121">
    <property type="entry name" value="SDH_C"/>
</dbReference>
<dbReference type="HAMAP" id="MF_00222">
    <property type="entry name" value="Shikimate_DH_AroE"/>
    <property type="match status" value="1"/>
</dbReference>
<evidence type="ECO:0000256" key="6">
    <source>
        <dbReference type="ARBA" id="ARBA00023141"/>
    </source>
</evidence>
<dbReference type="Pfam" id="PF18317">
    <property type="entry name" value="SDH_C"/>
    <property type="match status" value="1"/>
</dbReference>
<dbReference type="InterPro" id="IPR006151">
    <property type="entry name" value="Shikm_DH/Glu-tRNA_Rdtase"/>
</dbReference>
<dbReference type="NCBIfam" id="NF001319">
    <property type="entry name" value="PRK00258.3-3"/>
    <property type="match status" value="1"/>
</dbReference>
<sequence length="281" mass="30074">MPLVDGSTELFGIIGNPVRHSLSPVMHNAAFTLMGMNRLYVPMEAADIGQAMSGLRALGFKGVSITVPHKEAVIPFLDEIDPVAEKIGAVNTLLLRKEGQRTVVRGFNTDWIGANAALAAAKINLQKSRILVAGAGGAAKAVGFGLVQAGAEVVITNRTTESGKELATWLGCEFVSSEDIAWVSADVFINTTSVGMKPDLNGIVVPSSILPQFSAVMDIVYAPLETRLLREAKAAGCRTIDGLAMLLYQGAEQFRIWTGLTAPELIMRTALEEELRRRAIK</sequence>
<feature type="binding site" evidence="8">
    <location>
        <position position="249"/>
    </location>
    <ligand>
        <name>shikimate</name>
        <dbReference type="ChEBI" id="CHEBI:36208"/>
    </ligand>
</feature>
<dbReference type="EC" id="1.1.1.25" evidence="2 8"/>
<keyword evidence="13" id="KW-1185">Reference proteome</keyword>
<dbReference type="EMBL" id="NQJD01000034">
    <property type="protein sequence ID" value="TAA74224.1"/>
    <property type="molecule type" value="Genomic_DNA"/>
</dbReference>
<evidence type="ECO:0000256" key="8">
    <source>
        <dbReference type="HAMAP-Rule" id="MF_00222"/>
    </source>
</evidence>
<comment type="pathway">
    <text evidence="1 8">Metabolic intermediate biosynthesis; chorismate biosynthesis; chorismate from D-erythrose 4-phosphate and phosphoenolpyruvate: step 4/7.</text>
</comment>
<dbReference type="SUPFAM" id="SSF51735">
    <property type="entry name" value="NAD(P)-binding Rossmann-fold domains"/>
    <property type="match status" value="1"/>
</dbReference>
<dbReference type="SUPFAM" id="SSF53223">
    <property type="entry name" value="Aminoacid dehydrogenase-like, N-terminal domain"/>
    <property type="match status" value="1"/>
</dbReference>
<dbReference type="CDD" id="cd01065">
    <property type="entry name" value="NAD_bind_Shikimate_DH"/>
    <property type="match status" value="1"/>
</dbReference>
<feature type="domain" description="Shikimate dehydrogenase substrate binding N-terminal" evidence="10">
    <location>
        <begin position="13"/>
        <end position="93"/>
    </location>
</feature>
<dbReference type="GO" id="GO:0019632">
    <property type="term" value="P:shikimate metabolic process"/>
    <property type="evidence" value="ECO:0007669"/>
    <property type="project" value="InterPro"/>
</dbReference>
<feature type="binding site" evidence="8">
    <location>
        <position position="219"/>
    </location>
    <ligand>
        <name>NADP(+)</name>
        <dbReference type="ChEBI" id="CHEBI:58349"/>
    </ligand>
</feature>
<comment type="function">
    <text evidence="8">Involved in the biosynthesis of the chorismate, which leads to the biosynthesis of aromatic amino acids. Catalyzes the reversible NADPH linked reduction of 3-dehydroshikimate (DHSA) to yield shikimate (SA).</text>
</comment>
<organism evidence="12 13">
    <name type="scientific">Candidatus Electronema aureum</name>
    <dbReference type="NCBI Taxonomy" id="2005002"/>
    <lineage>
        <taxon>Bacteria</taxon>
        <taxon>Pseudomonadati</taxon>
        <taxon>Thermodesulfobacteriota</taxon>
        <taxon>Desulfobulbia</taxon>
        <taxon>Desulfobulbales</taxon>
        <taxon>Desulfobulbaceae</taxon>
        <taxon>Candidatus Electronema</taxon>
    </lineage>
</organism>
<dbReference type="PANTHER" id="PTHR21089:SF1">
    <property type="entry name" value="BIFUNCTIONAL 3-DEHYDROQUINATE DEHYDRATASE_SHIKIMATE DEHYDROGENASE, CHLOROPLASTIC"/>
    <property type="match status" value="1"/>
</dbReference>
<dbReference type="GO" id="GO:0009073">
    <property type="term" value="P:aromatic amino acid family biosynthetic process"/>
    <property type="evidence" value="ECO:0007669"/>
    <property type="project" value="UniProtKB-KW"/>
</dbReference>
<evidence type="ECO:0000256" key="5">
    <source>
        <dbReference type="ARBA" id="ARBA00023002"/>
    </source>
</evidence>
<dbReference type="Gene3D" id="3.40.50.720">
    <property type="entry name" value="NAD(P)-binding Rossmann-like Domain"/>
    <property type="match status" value="1"/>
</dbReference>
<feature type="binding site" evidence="8">
    <location>
        <position position="110"/>
    </location>
    <ligand>
        <name>shikimate</name>
        <dbReference type="ChEBI" id="CHEBI:36208"/>
    </ligand>
</feature>
<keyword evidence="3 8" id="KW-0028">Amino-acid biosynthesis</keyword>
<feature type="domain" description="Quinate/shikimate 5-dehydrogenase/glutamyl-tRNA reductase" evidence="9">
    <location>
        <begin position="118"/>
        <end position="192"/>
    </location>
</feature>
<evidence type="ECO:0000256" key="2">
    <source>
        <dbReference type="ARBA" id="ARBA00012962"/>
    </source>
</evidence>
<gene>
    <name evidence="8" type="primary">aroE</name>
    <name evidence="12" type="ORF">CDV28_1345</name>
</gene>
<evidence type="ECO:0000256" key="7">
    <source>
        <dbReference type="ARBA" id="ARBA00049442"/>
    </source>
</evidence>
<feature type="binding site" evidence="8">
    <location>
        <position position="91"/>
    </location>
    <ligand>
        <name>shikimate</name>
        <dbReference type="ChEBI" id="CHEBI:36208"/>
    </ligand>
</feature>
<dbReference type="NCBIfam" id="TIGR00507">
    <property type="entry name" value="aroE"/>
    <property type="match status" value="1"/>
</dbReference>
<comment type="similarity">
    <text evidence="8">Belongs to the shikimate dehydrogenase family.</text>
</comment>
<evidence type="ECO:0000313" key="12">
    <source>
        <dbReference type="EMBL" id="TAA74224.1"/>
    </source>
</evidence>
<feature type="binding site" evidence="8">
    <location>
        <position position="66"/>
    </location>
    <ligand>
        <name>shikimate</name>
        <dbReference type="ChEBI" id="CHEBI:36208"/>
    </ligand>
</feature>
<dbReference type="InterPro" id="IPR011342">
    <property type="entry name" value="Shikimate_DH"/>
</dbReference>
<comment type="caution">
    <text evidence="12">The sequence shown here is derived from an EMBL/GenBank/DDBJ whole genome shotgun (WGS) entry which is preliminary data.</text>
</comment>
<comment type="subunit">
    <text evidence="8">Homodimer.</text>
</comment>
<dbReference type="GO" id="GO:0050661">
    <property type="term" value="F:NADP binding"/>
    <property type="evidence" value="ECO:0007669"/>
    <property type="project" value="InterPro"/>
</dbReference>
<feature type="active site" description="Proton acceptor" evidence="8">
    <location>
        <position position="70"/>
    </location>
</feature>